<evidence type="ECO:0000256" key="2">
    <source>
        <dbReference type="ARBA" id="ARBA00022679"/>
    </source>
</evidence>
<dbReference type="PANTHER" id="PTHR12197:SF251">
    <property type="entry name" value="EG:BACR7C10.4 PROTEIN"/>
    <property type="match status" value="1"/>
</dbReference>
<dbReference type="InterPro" id="IPR001214">
    <property type="entry name" value="SET_dom"/>
</dbReference>
<dbReference type="GO" id="GO:0032259">
    <property type="term" value="P:methylation"/>
    <property type="evidence" value="ECO:0007669"/>
    <property type="project" value="UniProtKB-KW"/>
</dbReference>
<dbReference type="Gene3D" id="1.25.40.10">
    <property type="entry name" value="Tetratricopeptide repeat domain"/>
    <property type="match status" value="1"/>
</dbReference>
<feature type="domain" description="MYND-type" evidence="9">
    <location>
        <begin position="55"/>
        <end position="96"/>
    </location>
</feature>
<evidence type="ECO:0000313" key="11">
    <source>
        <dbReference type="Proteomes" id="UP000716291"/>
    </source>
</evidence>
<dbReference type="PROSITE" id="PS01360">
    <property type="entry name" value="ZF_MYND_1"/>
    <property type="match status" value="1"/>
</dbReference>
<keyword evidence="11" id="KW-1185">Reference proteome</keyword>
<evidence type="ECO:0008006" key="12">
    <source>
        <dbReference type="Google" id="ProtNLM"/>
    </source>
</evidence>
<name>A0A9P6X4Q4_RHIOR</name>
<sequence>METYLHQHNLTLVDSKDPIRGRYIKSTATIPKGTVIITSQPLGTVALPQTINEYCNYCFRKQTRPPLQRCSRCKSVYFCDMGCFSNAWLSYHQFVCDPSRVSRHQDAENELDLEMLEKVALNVARYRKRVKTEKEAEGETVEVTMEAFFSLMGHDASQAGRVLSSHQRLAREALKRAYVQQTSIDEKELVHYLNVFKSNNFTLDDQEMFAVGEGTYPVASLFNHTCRPNAVILFDGALAEIRAIETIAPDTEITISYIDPAHSRTHRKRVLREKYFFDCQCVRCTRQEGPKAYLSLVDAMLGEEEDDWDRAQQLLGNDDSVRSRLLKDIEAWDLLALCKIYDRKSDGCLDPSRPLDISHYTHYLIQFFAPYLLTSNQPELHQQQVGQARKTSLTDFDDPLPSHARPAVQSSYDDILRTALTDIMTYPVSGIVPYRLSTLSIATRLFYDEMAEGHWQNAVRLGMYILIQYCFIYPPYHPMLAQHFLNLAKASWNAIIQLELISNERQLEKVYERGVRRWIMSSKETVAISFGKNSPLWRETLELEWIFLREQNLK</sequence>
<dbReference type="InterPro" id="IPR011990">
    <property type="entry name" value="TPR-like_helical_dom_sf"/>
</dbReference>
<evidence type="ECO:0000313" key="10">
    <source>
        <dbReference type="EMBL" id="KAG1305235.1"/>
    </source>
</evidence>
<keyword evidence="3" id="KW-0949">S-adenosyl-L-methionine</keyword>
<dbReference type="InterPro" id="IPR050869">
    <property type="entry name" value="H3K4_H4K5_MeTrfase"/>
</dbReference>
<evidence type="ECO:0000256" key="1">
    <source>
        <dbReference type="ARBA" id="ARBA00022603"/>
    </source>
</evidence>
<evidence type="ECO:0000256" key="7">
    <source>
        <dbReference type="PROSITE-ProRule" id="PRU00134"/>
    </source>
</evidence>
<evidence type="ECO:0000256" key="4">
    <source>
        <dbReference type="ARBA" id="ARBA00022723"/>
    </source>
</evidence>
<evidence type="ECO:0000256" key="5">
    <source>
        <dbReference type="ARBA" id="ARBA00022771"/>
    </source>
</evidence>
<dbReference type="Pfam" id="PF00856">
    <property type="entry name" value="SET"/>
    <property type="match status" value="1"/>
</dbReference>
<evidence type="ECO:0000256" key="6">
    <source>
        <dbReference type="ARBA" id="ARBA00022833"/>
    </source>
</evidence>
<dbReference type="PROSITE" id="PS50280">
    <property type="entry name" value="SET"/>
    <property type="match status" value="1"/>
</dbReference>
<keyword evidence="6" id="KW-0862">Zinc</keyword>
<feature type="domain" description="SET" evidence="8">
    <location>
        <begin position="8"/>
        <end position="258"/>
    </location>
</feature>
<comment type="caution">
    <text evidence="10">The sequence shown here is derived from an EMBL/GenBank/DDBJ whole genome shotgun (WGS) entry which is preliminary data.</text>
</comment>
<dbReference type="OrthoDB" id="5945798at2759"/>
<dbReference type="FunFam" id="2.170.270.10:FF:000013">
    <property type="entry name" value="Histone-lysine N-methyltransferase SMYD1 isoform 1"/>
    <property type="match status" value="1"/>
</dbReference>
<keyword evidence="2" id="KW-0808">Transferase</keyword>
<dbReference type="GO" id="GO:0008168">
    <property type="term" value="F:methyltransferase activity"/>
    <property type="evidence" value="ECO:0007669"/>
    <property type="project" value="UniProtKB-KW"/>
</dbReference>
<evidence type="ECO:0000256" key="3">
    <source>
        <dbReference type="ARBA" id="ARBA00022691"/>
    </source>
</evidence>
<dbReference type="InterPro" id="IPR046341">
    <property type="entry name" value="SET_dom_sf"/>
</dbReference>
<dbReference type="SMART" id="SM00317">
    <property type="entry name" value="SET"/>
    <property type="match status" value="1"/>
</dbReference>
<evidence type="ECO:0000259" key="8">
    <source>
        <dbReference type="PROSITE" id="PS50280"/>
    </source>
</evidence>
<keyword evidence="4" id="KW-0479">Metal-binding</keyword>
<reference evidence="10" key="1">
    <citation type="journal article" date="2020" name="Microb. Genom.">
        <title>Genetic diversity of clinical and environmental Mucorales isolates obtained from an investigation of mucormycosis cases among solid organ transplant recipients.</title>
        <authorList>
            <person name="Nguyen M.H."/>
            <person name="Kaul D."/>
            <person name="Muto C."/>
            <person name="Cheng S.J."/>
            <person name="Richter R.A."/>
            <person name="Bruno V.M."/>
            <person name="Liu G."/>
            <person name="Beyhan S."/>
            <person name="Sundermann A.J."/>
            <person name="Mounaud S."/>
            <person name="Pasculle A.W."/>
            <person name="Nierman W.C."/>
            <person name="Driscoll E."/>
            <person name="Cumbie R."/>
            <person name="Clancy C.J."/>
            <person name="Dupont C.L."/>
        </authorList>
    </citation>
    <scope>NUCLEOTIDE SEQUENCE</scope>
    <source>
        <strain evidence="10">GL11</strain>
    </source>
</reference>
<dbReference type="InterPro" id="IPR002893">
    <property type="entry name" value="Znf_MYND"/>
</dbReference>
<dbReference type="Proteomes" id="UP000716291">
    <property type="component" value="Unassembled WGS sequence"/>
</dbReference>
<protein>
    <recommendedName>
        <fullName evidence="12">SET domain-containing protein</fullName>
    </recommendedName>
</protein>
<dbReference type="Gene3D" id="2.170.270.10">
    <property type="entry name" value="SET domain"/>
    <property type="match status" value="1"/>
</dbReference>
<keyword evidence="1" id="KW-0489">Methyltransferase</keyword>
<dbReference type="SUPFAM" id="SSF144232">
    <property type="entry name" value="HIT/MYND zinc finger-like"/>
    <property type="match status" value="1"/>
</dbReference>
<dbReference type="Pfam" id="PF01753">
    <property type="entry name" value="zf-MYND"/>
    <property type="match status" value="1"/>
</dbReference>
<evidence type="ECO:0000259" key="9">
    <source>
        <dbReference type="PROSITE" id="PS50865"/>
    </source>
</evidence>
<accession>A0A9P6X4Q4</accession>
<dbReference type="Gene3D" id="6.10.140.2220">
    <property type="match status" value="1"/>
</dbReference>
<proteinExistence type="predicted"/>
<organism evidence="10 11">
    <name type="scientific">Rhizopus oryzae</name>
    <name type="common">Mucormycosis agent</name>
    <name type="synonym">Rhizopus arrhizus var. delemar</name>
    <dbReference type="NCBI Taxonomy" id="64495"/>
    <lineage>
        <taxon>Eukaryota</taxon>
        <taxon>Fungi</taxon>
        <taxon>Fungi incertae sedis</taxon>
        <taxon>Mucoromycota</taxon>
        <taxon>Mucoromycotina</taxon>
        <taxon>Mucoromycetes</taxon>
        <taxon>Mucorales</taxon>
        <taxon>Mucorineae</taxon>
        <taxon>Rhizopodaceae</taxon>
        <taxon>Rhizopus</taxon>
    </lineage>
</organism>
<dbReference type="AlphaFoldDB" id="A0A9P6X4Q4"/>
<dbReference type="SUPFAM" id="SSF82199">
    <property type="entry name" value="SET domain"/>
    <property type="match status" value="1"/>
</dbReference>
<dbReference type="PANTHER" id="PTHR12197">
    <property type="entry name" value="HISTONE-LYSINE N-METHYLTRANSFERASE SMYD"/>
    <property type="match status" value="1"/>
</dbReference>
<gene>
    <name evidence="10" type="ORF">G6F64_008543</name>
</gene>
<keyword evidence="5 7" id="KW-0863">Zinc-finger</keyword>
<dbReference type="GO" id="GO:0005634">
    <property type="term" value="C:nucleus"/>
    <property type="evidence" value="ECO:0007669"/>
    <property type="project" value="TreeGrafter"/>
</dbReference>
<dbReference type="Gene3D" id="1.10.220.160">
    <property type="match status" value="1"/>
</dbReference>
<dbReference type="GO" id="GO:0008270">
    <property type="term" value="F:zinc ion binding"/>
    <property type="evidence" value="ECO:0007669"/>
    <property type="project" value="UniProtKB-KW"/>
</dbReference>
<dbReference type="PROSITE" id="PS50865">
    <property type="entry name" value="ZF_MYND_2"/>
    <property type="match status" value="1"/>
</dbReference>
<dbReference type="EMBL" id="JAANQT010001417">
    <property type="protein sequence ID" value="KAG1305235.1"/>
    <property type="molecule type" value="Genomic_DNA"/>
</dbReference>